<proteinExistence type="inferred from homology"/>
<evidence type="ECO:0000256" key="5">
    <source>
        <dbReference type="ARBA" id="ARBA00022777"/>
    </source>
</evidence>
<evidence type="ECO:0000256" key="15">
    <source>
        <dbReference type="ARBA" id="ARBA00076149"/>
    </source>
</evidence>
<dbReference type="GO" id="GO:0006227">
    <property type="term" value="P:dUDP biosynthetic process"/>
    <property type="evidence" value="ECO:0007669"/>
    <property type="project" value="TreeGrafter"/>
</dbReference>
<accession>A0A8C5EUI6</accession>
<evidence type="ECO:0000256" key="13">
    <source>
        <dbReference type="ARBA" id="ARBA00066590"/>
    </source>
</evidence>
<evidence type="ECO:0000256" key="6">
    <source>
        <dbReference type="ARBA" id="ARBA00022840"/>
    </source>
</evidence>
<comment type="catalytic activity">
    <reaction evidence="12">
        <text>dCMP + ATP = dCDP + ADP</text>
        <dbReference type="Rhea" id="RHEA:25094"/>
        <dbReference type="ChEBI" id="CHEBI:30616"/>
        <dbReference type="ChEBI" id="CHEBI:57566"/>
        <dbReference type="ChEBI" id="CHEBI:58593"/>
        <dbReference type="ChEBI" id="CHEBI:456216"/>
        <dbReference type="EC" id="2.7.4.14"/>
    </reaction>
</comment>
<dbReference type="OrthoDB" id="425602at2759"/>
<reference evidence="17" key="3">
    <citation type="submission" date="2025-09" db="UniProtKB">
        <authorList>
            <consortium name="Ensembl"/>
        </authorList>
    </citation>
    <scope>IDENTIFICATION</scope>
</reference>
<evidence type="ECO:0000256" key="10">
    <source>
        <dbReference type="ARBA" id="ARBA00023128"/>
    </source>
</evidence>
<dbReference type="InterPro" id="IPR027417">
    <property type="entry name" value="P-loop_NTPase"/>
</dbReference>
<dbReference type="GO" id="GO:0005524">
    <property type="term" value="F:ATP binding"/>
    <property type="evidence" value="ECO:0007669"/>
    <property type="project" value="UniProtKB-KW"/>
</dbReference>
<dbReference type="Pfam" id="PF02223">
    <property type="entry name" value="Thymidylate_kin"/>
    <property type="match status" value="1"/>
</dbReference>
<comment type="catalytic activity">
    <reaction evidence="11">
        <text>CMP + ATP = CDP + ADP</text>
        <dbReference type="Rhea" id="RHEA:11600"/>
        <dbReference type="ChEBI" id="CHEBI:30616"/>
        <dbReference type="ChEBI" id="CHEBI:58069"/>
        <dbReference type="ChEBI" id="CHEBI:60377"/>
        <dbReference type="ChEBI" id="CHEBI:456216"/>
        <dbReference type="EC" id="2.7.4.14"/>
    </reaction>
</comment>
<reference evidence="17" key="1">
    <citation type="submission" date="2020-06" db="EMBL/GenBank/DDBJ databases">
        <authorList>
            <consortium name="Wellcome Sanger Institute Data Sharing"/>
        </authorList>
    </citation>
    <scope>NUCLEOTIDE SEQUENCE [LARGE SCALE GENOMIC DNA]</scope>
</reference>
<dbReference type="EC" id="2.7.4.14" evidence="13"/>
<gene>
    <name evidence="17" type="primary">cmpk2</name>
</gene>
<keyword evidence="7" id="KW-0809">Transit peptide</keyword>
<dbReference type="GeneID" id="114456513"/>
<dbReference type="Proteomes" id="UP000694680">
    <property type="component" value="Chromosome 22"/>
</dbReference>
<keyword evidence="10" id="KW-0496">Mitochondrion</keyword>
<evidence type="ECO:0000256" key="2">
    <source>
        <dbReference type="ARBA" id="ARBA00009776"/>
    </source>
</evidence>
<protein>
    <recommendedName>
        <fullName evidence="14">UMP-CMP kinase 2, mitochondrial</fullName>
        <ecNumber evidence="13">2.7.4.14</ecNumber>
    </recommendedName>
    <alternativeName>
        <fullName evidence="15">Nucleoside-diphosphate kinase</fullName>
    </alternativeName>
</protein>
<keyword evidence="4" id="KW-0547">Nucleotide-binding</keyword>
<evidence type="ECO:0000313" key="18">
    <source>
        <dbReference type="Proteomes" id="UP000694680"/>
    </source>
</evidence>
<sequence length="427" mass="48187">MTLGETMAKHMLCILPRWSARVFSVELNGASFYFGLSEQQQNDCGQHGDGVPSVFSAVDQKSHRFYSLLVSSMDRIQRARFHSQLRDKLLRDLPTECNVSPMCSFLPNVQGSVISGYLVKDSSERGSLTEKLLRDYAQHDPVLVCSYSPAEDSQGWTQHLWSSEEKEYNVVSIEEPTYHPSTLNIINSDVFYCVEEASDVLKKCGDIIPEASSVLELLHRHKVKSRDKTDFPVIVIEGLDATGKTTLTESLRDTLGATLLRSPPHCLSQWRARFDQEPPLIRRAFYALGNYITAEQIQQEAMKAPVIVDRFWHSTAAYAIATAVSGPTCNLPEVGSELYVWPRDLPQPSLVILLSLDPEERKRRLRNRGQGKTNEEQELDHNQLFRLRVEEAYRRISGPACVTVDASPSADKVLQQVLLLIRAKCHL</sequence>
<dbReference type="FunFam" id="3.40.50.300:FF:001133">
    <property type="entry name" value="UMP-CMP kinase 2, mitochondrial"/>
    <property type="match status" value="1"/>
</dbReference>
<dbReference type="CDD" id="cd01672">
    <property type="entry name" value="TMPK"/>
    <property type="match status" value="1"/>
</dbReference>
<evidence type="ECO:0000256" key="7">
    <source>
        <dbReference type="ARBA" id="ARBA00022946"/>
    </source>
</evidence>
<dbReference type="InterPro" id="IPR039430">
    <property type="entry name" value="Thymidylate_kin-like_dom"/>
</dbReference>
<dbReference type="Ensembl" id="ENSGWIT00000029609.1">
    <property type="protein sequence ID" value="ENSGWIP00000027118.1"/>
    <property type="gene ID" value="ENSGWIG00000014209.1"/>
</dbReference>
<feature type="domain" description="Thymidylate kinase-like" evidence="16">
    <location>
        <begin position="236"/>
        <end position="416"/>
    </location>
</feature>
<dbReference type="GO" id="GO:0005739">
    <property type="term" value="C:mitochondrion"/>
    <property type="evidence" value="ECO:0007669"/>
    <property type="project" value="UniProtKB-SubCell"/>
</dbReference>
<evidence type="ECO:0000256" key="12">
    <source>
        <dbReference type="ARBA" id="ARBA00051598"/>
    </source>
</evidence>
<dbReference type="AlphaFoldDB" id="A0A8C5EUI6"/>
<comment type="similarity">
    <text evidence="2">Belongs to the thymidylate kinase family.</text>
</comment>
<evidence type="ECO:0000256" key="3">
    <source>
        <dbReference type="ARBA" id="ARBA00022679"/>
    </source>
</evidence>
<dbReference type="CTD" id="129607"/>
<dbReference type="RefSeq" id="XP_028294126.1">
    <property type="nucleotide sequence ID" value="XM_028438325.1"/>
</dbReference>
<evidence type="ECO:0000256" key="1">
    <source>
        <dbReference type="ARBA" id="ARBA00004173"/>
    </source>
</evidence>
<evidence type="ECO:0000259" key="16">
    <source>
        <dbReference type="Pfam" id="PF02223"/>
    </source>
</evidence>
<dbReference type="GO" id="GO:0004550">
    <property type="term" value="F:nucleoside diphosphate kinase activity"/>
    <property type="evidence" value="ECO:0007669"/>
    <property type="project" value="TreeGrafter"/>
</dbReference>
<evidence type="ECO:0000256" key="11">
    <source>
        <dbReference type="ARBA" id="ARBA00051396"/>
    </source>
</evidence>
<comment type="subcellular location">
    <subcellularLocation>
        <location evidence="1">Mitochondrion</location>
    </subcellularLocation>
</comment>
<keyword evidence="18" id="KW-1185">Reference proteome</keyword>
<dbReference type="GO" id="GO:0004798">
    <property type="term" value="F:dTMP kinase activity"/>
    <property type="evidence" value="ECO:0007669"/>
    <property type="project" value="TreeGrafter"/>
</dbReference>
<reference evidence="17" key="2">
    <citation type="submission" date="2025-08" db="UniProtKB">
        <authorList>
            <consortium name="Ensembl"/>
        </authorList>
    </citation>
    <scope>IDENTIFICATION</scope>
</reference>
<keyword evidence="8" id="KW-0665">Pyrimidine biosynthesis</keyword>
<name>A0A8C5EUI6_GOUWI</name>
<dbReference type="SUPFAM" id="SSF52540">
    <property type="entry name" value="P-loop containing nucleoside triphosphate hydrolases"/>
    <property type="match status" value="1"/>
</dbReference>
<keyword evidence="3" id="KW-0808">Transferase</keyword>
<evidence type="ECO:0000256" key="9">
    <source>
        <dbReference type="ARBA" id="ARBA00023054"/>
    </source>
</evidence>
<organism evidence="17 18">
    <name type="scientific">Gouania willdenowi</name>
    <name type="common">Blunt-snouted clingfish</name>
    <name type="synonym">Lepadogaster willdenowi</name>
    <dbReference type="NCBI Taxonomy" id="441366"/>
    <lineage>
        <taxon>Eukaryota</taxon>
        <taxon>Metazoa</taxon>
        <taxon>Chordata</taxon>
        <taxon>Craniata</taxon>
        <taxon>Vertebrata</taxon>
        <taxon>Euteleostomi</taxon>
        <taxon>Actinopterygii</taxon>
        <taxon>Neopterygii</taxon>
        <taxon>Teleostei</taxon>
        <taxon>Neoteleostei</taxon>
        <taxon>Acanthomorphata</taxon>
        <taxon>Ovalentaria</taxon>
        <taxon>Blenniimorphae</taxon>
        <taxon>Blenniiformes</taxon>
        <taxon>Gobiesocoidei</taxon>
        <taxon>Gobiesocidae</taxon>
        <taxon>Gobiesocinae</taxon>
        <taxon>Gouania</taxon>
    </lineage>
</organism>
<dbReference type="PANTHER" id="PTHR10344:SF4">
    <property type="entry name" value="UMP-CMP KINASE 2, MITOCHONDRIAL"/>
    <property type="match status" value="1"/>
</dbReference>
<evidence type="ECO:0000256" key="14">
    <source>
        <dbReference type="ARBA" id="ARBA00070686"/>
    </source>
</evidence>
<evidence type="ECO:0000313" key="17">
    <source>
        <dbReference type="Ensembl" id="ENSGWIP00000027118.1"/>
    </source>
</evidence>
<dbReference type="PANTHER" id="PTHR10344">
    <property type="entry name" value="THYMIDYLATE KINASE"/>
    <property type="match status" value="1"/>
</dbReference>
<evidence type="ECO:0000256" key="8">
    <source>
        <dbReference type="ARBA" id="ARBA00022975"/>
    </source>
</evidence>
<dbReference type="GO" id="GO:0006233">
    <property type="term" value="P:dTDP biosynthetic process"/>
    <property type="evidence" value="ECO:0007669"/>
    <property type="project" value="TreeGrafter"/>
</dbReference>
<evidence type="ECO:0000256" key="4">
    <source>
        <dbReference type="ARBA" id="ARBA00022741"/>
    </source>
</evidence>
<dbReference type="GO" id="GO:0006235">
    <property type="term" value="P:dTTP biosynthetic process"/>
    <property type="evidence" value="ECO:0007669"/>
    <property type="project" value="TreeGrafter"/>
</dbReference>
<keyword evidence="9" id="KW-0175">Coiled coil</keyword>
<keyword evidence="6" id="KW-0067">ATP-binding</keyword>
<dbReference type="Gene3D" id="3.40.50.300">
    <property type="entry name" value="P-loop containing nucleotide triphosphate hydrolases"/>
    <property type="match status" value="1"/>
</dbReference>
<keyword evidence="5" id="KW-0418">Kinase</keyword>